<evidence type="ECO:0000313" key="2">
    <source>
        <dbReference type="Proteomes" id="UP000634136"/>
    </source>
</evidence>
<sequence>MGLYKNIGNGKSTFVWRDPWIPGVHAGRLNPLNDVVVSYVRLVIYLMKSGECNKPIDGRKGEANGTFCEVLQQASHERVL</sequence>
<evidence type="ECO:0000313" key="1">
    <source>
        <dbReference type="EMBL" id="KAF7823461.1"/>
    </source>
</evidence>
<accession>A0A834WL97</accession>
<gene>
    <name evidence="1" type="ORF">G2W53_021605</name>
</gene>
<dbReference type="AlphaFoldDB" id="A0A834WL97"/>
<protein>
    <submittedName>
        <fullName evidence="1">Uncharacterized protein</fullName>
    </submittedName>
</protein>
<dbReference type="EMBL" id="JAAIUW010000007">
    <property type="protein sequence ID" value="KAF7823461.1"/>
    <property type="molecule type" value="Genomic_DNA"/>
</dbReference>
<name>A0A834WL97_9FABA</name>
<organism evidence="1 2">
    <name type="scientific">Senna tora</name>
    <dbReference type="NCBI Taxonomy" id="362788"/>
    <lineage>
        <taxon>Eukaryota</taxon>
        <taxon>Viridiplantae</taxon>
        <taxon>Streptophyta</taxon>
        <taxon>Embryophyta</taxon>
        <taxon>Tracheophyta</taxon>
        <taxon>Spermatophyta</taxon>
        <taxon>Magnoliopsida</taxon>
        <taxon>eudicotyledons</taxon>
        <taxon>Gunneridae</taxon>
        <taxon>Pentapetalae</taxon>
        <taxon>rosids</taxon>
        <taxon>fabids</taxon>
        <taxon>Fabales</taxon>
        <taxon>Fabaceae</taxon>
        <taxon>Caesalpinioideae</taxon>
        <taxon>Cassia clade</taxon>
        <taxon>Senna</taxon>
    </lineage>
</organism>
<keyword evidence="2" id="KW-1185">Reference proteome</keyword>
<proteinExistence type="predicted"/>
<comment type="caution">
    <text evidence="1">The sequence shown here is derived from an EMBL/GenBank/DDBJ whole genome shotgun (WGS) entry which is preliminary data.</text>
</comment>
<reference evidence="1" key="1">
    <citation type="submission" date="2020-09" db="EMBL/GenBank/DDBJ databases">
        <title>Genome-Enabled Discovery of Anthraquinone Biosynthesis in Senna tora.</title>
        <authorList>
            <person name="Kang S.-H."/>
            <person name="Pandey R.P."/>
            <person name="Lee C.-M."/>
            <person name="Sim J.-S."/>
            <person name="Jeong J.-T."/>
            <person name="Choi B.-S."/>
            <person name="Jung M."/>
            <person name="Ginzburg D."/>
            <person name="Zhao K."/>
            <person name="Won S.Y."/>
            <person name="Oh T.-J."/>
            <person name="Yu Y."/>
            <person name="Kim N.-H."/>
            <person name="Lee O.R."/>
            <person name="Lee T.-H."/>
            <person name="Bashyal P."/>
            <person name="Kim T.-S."/>
            <person name="Lee W.-H."/>
            <person name="Kawkins C."/>
            <person name="Kim C.-K."/>
            <person name="Kim J.S."/>
            <person name="Ahn B.O."/>
            <person name="Rhee S.Y."/>
            <person name="Sohng J.K."/>
        </authorList>
    </citation>
    <scope>NUCLEOTIDE SEQUENCE</scope>
    <source>
        <tissue evidence="1">Leaf</tissue>
    </source>
</reference>
<dbReference type="Proteomes" id="UP000634136">
    <property type="component" value="Unassembled WGS sequence"/>
</dbReference>